<sequence length="859" mass="100381">MNNLISYIRKLFYKMSSDEEYNIAAKYRTVRKRLDSLGYQQALSLDALPLIERLLADLIQTTESLKHFKTVAQENIEACTQLQLIVDPYKCDNARLVQECNQLHLDLIETEETYQKQIKDLKKQVYKLECECNDLQLASSRNLQKIKDLETESAKKSKKILDLQGKCLKPIISNIGIGNKKRPCYPLRRPVIEAEPLPKTGSSNSTLPSTHAVEPKILDLLSMADHRMSCLSHEVTKLKGELSLQTDNVYTLQSQLTTKEKEIMRLKKLLEGGRPYSAVAKDCLCKKVDKMHVVSHDTDENNDLKILLQSKQELEQQLKEAVNKQHEAMSQAMKLAERNEELEKELRDIDHIALSVEADCNSAVKENNRRVYRLQEKLEDVMEQVHVLETELAVKRREVQELTADLEACKLEKRNIQRTLESTLEEKKKITNKINQLTIIEKSLNDEIERLSKENECQKQDIIQLQYTNKVLKEQLGTEVVYGDDLKQLREKGEKNDQNRGKKSMGNKTDAEDRECSSSMQEINIGREEYKNIYKEGEVNKLINNDRTSDNMRKLIIEKDLQIDNLQQSIKQLENERDYYRNECNCLKQKDESSNKDNVELWTRSYELRCQLNEKEKIIFELQKEKNDLYHEKKELEAYKNQQKKSYTPSGSCKLYKPVSTYAHLSSTLPHDIHTETTKVMLDSLERERDTARADVQRLIEERDVLYERLKGTQRGTVNGYEDQLEDLQEELRRTKQELTAQRTQFFQLRALQDQTDQALGDVQGQLTESETELNKAIDRNRNMEQQHLQLDDQVKELKQEINNLHTNMAHLDREKDQLLMVLDEKTEKIVALERELIHKEQQANSMEQQMQDLQHKNE</sequence>
<keyword evidence="3" id="KW-0206">Cytoskeleton</keyword>
<proteinExistence type="inferred from homology"/>
<evidence type="ECO:0000256" key="3">
    <source>
        <dbReference type="ARBA" id="ARBA00023212"/>
    </source>
</evidence>
<comment type="subcellular location">
    <subcellularLocation>
        <location evidence="1">Cytoplasm</location>
        <location evidence="1">Cytoskeleton</location>
        <location evidence="1">Microtubule organizing center</location>
        <location evidence="1">Centrosome</location>
        <location evidence="1">Centriole</location>
    </subcellularLocation>
</comment>
<feature type="coiled-coil region" evidence="5">
    <location>
        <begin position="301"/>
        <end position="468"/>
    </location>
</feature>
<dbReference type="InterPro" id="IPR051877">
    <property type="entry name" value="Centriole_BasalBody_StrucProt"/>
</dbReference>
<comment type="caution">
    <text evidence="7">The sequence shown here is derived from an EMBL/GenBank/DDBJ whole genome shotgun (WGS) entry which is preliminary data.</text>
</comment>
<gene>
    <name evidence="7" type="ORF">V1478_013609</name>
</gene>
<feature type="coiled-coil region" evidence="5">
    <location>
        <begin position="556"/>
        <end position="642"/>
    </location>
</feature>
<evidence type="ECO:0000313" key="8">
    <source>
        <dbReference type="Proteomes" id="UP001607302"/>
    </source>
</evidence>
<dbReference type="AlphaFoldDB" id="A0ABD2A5M0"/>
<protein>
    <submittedName>
        <fullName evidence="7">Centrosomal protein of 135 kDa-like isoform X3</fullName>
    </submittedName>
</protein>
<feature type="compositionally biased region" description="Basic and acidic residues" evidence="6">
    <location>
        <begin position="491"/>
        <end position="500"/>
    </location>
</feature>
<evidence type="ECO:0000256" key="2">
    <source>
        <dbReference type="ARBA" id="ARBA00022490"/>
    </source>
</evidence>
<evidence type="ECO:0000256" key="1">
    <source>
        <dbReference type="ARBA" id="ARBA00004114"/>
    </source>
</evidence>
<dbReference type="PANTHER" id="PTHR20544">
    <property type="entry name" value="CENTROSOMAL PROTEIN CEP135"/>
    <property type="match status" value="1"/>
</dbReference>
<feature type="region of interest" description="Disordered" evidence="6">
    <location>
        <begin position="491"/>
        <end position="518"/>
    </location>
</feature>
<dbReference type="GO" id="GO:0005814">
    <property type="term" value="C:centriole"/>
    <property type="evidence" value="ECO:0007669"/>
    <property type="project" value="UniProtKB-SubCell"/>
</dbReference>
<evidence type="ECO:0000256" key="6">
    <source>
        <dbReference type="SAM" id="MobiDB-lite"/>
    </source>
</evidence>
<evidence type="ECO:0000313" key="7">
    <source>
        <dbReference type="EMBL" id="KAL2715933.1"/>
    </source>
</evidence>
<dbReference type="CDD" id="cd22292">
    <property type="entry name" value="cc_Cep135_MBD"/>
    <property type="match status" value="1"/>
</dbReference>
<comment type="similarity">
    <text evidence="4">Belongs to the CEP135/TSGA10 family.</text>
</comment>
<keyword evidence="2" id="KW-0963">Cytoplasm</keyword>
<organism evidence="7 8">
    <name type="scientific">Vespula squamosa</name>
    <name type="common">Southern yellow jacket</name>
    <name type="synonym">Wasp</name>
    <dbReference type="NCBI Taxonomy" id="30214"/>
    <lineage>
        <taxon>Eukaryota</taxon>
        <taxon>Metazoa</taxon>
        <taxon>Ecdysozoa</taxon>
        <taxon>Arthropoda</taxon>
        <taxon>Hexapoda</taxon>
        <taxon>Insecta</taxon>
        <taxon>Pterygota</taxon>
        <taxon>Neoptera</taxon>
        <taxon>Endopterygota</taxon>
        <taxon>Hymenoptera</taxon>
        <taxon>Apocrita</taxon>
        <taxon>Aculeata</taxon>
        <taxon>Vespoidea</taxon>
        <taxon>Vespidae</taxon>
        <taxon>Vespinae</taxon>
        <taxon>Vespula</taxon>
    </lineage>
</organism>
<feature type="coiled-coil region" evidence="5">
    <location>
        <begin position="104"/>
        <end position="166"/>
    </location>
</feature>
<keyword evidence="8" id="KW-1185">Reference proteome</keyword>
<evidence type="ECO:0000256" key="5">
    <source>
        <dbReference type="SAM" id="Coils"/>
    </source>
</evidence>
<feature type="coiled-coil region" evidence="5">
    <location>
        <begin position="682"/>
        <end position="857"/>
    </location>
</feature>
<reference evidence="7 8" key="1">
    <citation type="journal article" date="2024" name="Ann. Entomol. Soc. Am.">
        <title>Genomic analyses of the southern and eastern yellowjacket wasps (Hymenoptera: Vespidae) reveal evolutionary signatures of social life.</title>
        <authorList>
            <person name="Catto M.A."/>
            <person name="Caine P.B."/>
            <person name="Orr S.E."/>
            <person name="Hunt B.G."/>
            <person name="Goodisman M.A.D."/>
        </authorList>
    </citation>
    <scope>NUCLEOTIDE SEQUENCE [LARGE SCALE GENOMIC DNA]</scope>
    <source>
        <strain evidence="7">233</strain>
        <tissue evidence="7">Head and thorax</tissue>
    </source>
</reference>
<name>A0ABD2A5M0_VESSQ</name>
<dbReference type="EMBL" id="JAUDFV010000154">
    <property type="protein sequence ID" value="KAL2715933.1"/>
    <property type="molecule type" value="Genomic_DNA"/>
</dbReference>
<keyword evidence="5" id="KW-0175">Coiled coil</keyword>
<dbReference type="PANTHER" id="PTHR20544:SF0">
    <property type="entry name" value="NUCLEOPROTEIN TPR_MLP1 DOMAIN-CONTAINING PROTEIN"/>
    <property type="match status" value="1"/>
</dbReference>
<dbReference type="Proteomes" id="UP001607302">
    <property type="component" value="Unassembled WGS sequence"/>
</dbReference>
<evidence type="ECO:0000256" key="4">
    <source>
        <dbReference type="ARBA" id="ARBA00038123"/>
    </source>
</evidence>
<accession>A0ABD2A5M0</accession>